<feature type="transmembrane region" description="Helical" evidence="2">
    <location>
        <begin position="177"/>
        <end position="198"/>
    </location>
</feature>
<feature type="transmembrane region" description="Helical" evidence="2">
    <location>
        <begin position="96"/>
        <end position="116"/>
    </location>
</feature>
<accession>A0ABP1DS00</accession>
<feature type="region of interest" description="Disordered" evidence="1">
    <location>
        <begin position="265"/>
        <end position="302"/>
    </location>
</feature>
<evidence type="ECO:0000256" key="1">
    <source>
        <dbReference type="SAM" id="MobiDB-lite"/>
    </source>
</evidence>
<proteinExistence type="predicted"/>
<keyword evidence="4" id="KW-1185">Reference proteome</keyword>
<dbReference type="EMBL" id="OZ037948">
    <property type="protein sequence ID" value="CAL1709739.1"/>
    <property type="molecule type" value="Genomic_DNA"/>
</dbReference>
<evidence type="ECO:0000313" key="4">
    <source>
        <dbReference type="Proteomes" id="UP001497453"/>
    </source>
</evidence>
<dbReference type="Proteomes" id="UP001497453">
    <property type="component" value="Chromosome 5"/>
</dbReference>
<sequence length="302" mass="33078">MSSRPPPVAARPPAYGMVSRVYQSSLRPIVIVLSLVTAIWTLVWAIDVFRDINIDKDHGQPKLATFAIVLGTMYITVTAIEVFGIVAAATQRLALVRIYSITTIISSLLVIAAGFVRTITHFTLKTDLIQECTDLSTGTDIVFRFGIWGPRVRDHLDADEAARFCRDAWSHDSVNEIISLIIEIVLAVFFVTISYAYYRQLLNPTLGRSKVQAPSQQFDSGYPSHYNPPYLNYDAPMAGSYAPPPGPPPPAGGYAPGYDAMKPPAYSGSGMPDYGESKDDPFSDFDGQVKKGPHADSRDTLV</sequence>
<evidence type="ECO:0000256" key="2">
    <source>
        <dbReference type="SAM" id="Phobius"/>
    </source>
</evidence>
<keyword evidence="2" id="KW-1133">Transmembrane helix</keyword>
<name>A0ABP1DS00_9APHY</name>
<feature type="transmembrane region" description="Helical" evidence="2">
    <location>
        <begin position="26"/>
        <end position="46"/>
    </location>
</feature>
<organism evidence="3 4">
    <name type="scientific">Somion occarium</name>
    <dbReference type="NCBI Taxonomy" id="3059160"/>
    <lineage>
        <taxon>Eukaryota</taxon>
        <taxon>Fungi</taxon>
        <taxon>Dikarya</taxon>
        <taxon>Basidiomycota</taxon>
        <taxon>Agaricomycotina</taxon>
        <taxon>Agaricomycetes</taxon>
        <taxon>Polyporales</taxon>
        <taxon>Cerrenaceae</taxon>
        <taxon>Somion</taxon>
    </lineage>
</organism>
<keyword evidence="2" id="KW-0812">Transmembrane</keyword>
<feature type="transmembrane region" description="Helical" evidence="2">
    <location>
        <begin position="66"/>
        <end position="89"/>
    </location>
</feature>
<gene>
    <name evidence="3" type="ORF">GFSPODELE1_LOCUS7484</name>
</gene>
<protein>
    <submittedName>
        <fullName evidence="3">Uncharacterized protein</fullName>
    </submittedName>
</protein>
<reference evidence="4" key="1">
    <citation type="submission" date="2024-04" db="EMBL/GenBank/DDBJ databases">
        <authorList>
            <person name="Shaw F."/>
            <person name="Minotto A."/>
        </authorList>
    </citation>
    <scope>NUCLEOTIDE SEQUENCE [LARGE SCALE GENOMIC DNA]</scope>
</reference>
<keyword evidence="2" id="KW-0472">Membrane</keyword>
<evidence type="ECO:0000313" key="3">
    <source>
        <dbReference type="EMBL" id="CAL1709739.1"/>
    </source>
</evidence>
<feature type="compositionally biased region" description="Basic and acidic residues" evidence="1">
    <location>
        <begin position="275"/>
        <end position="302"/>
    </location>
</feature>